<proteinExistence type="predicted"/>
<sequence>MVAEPTMTRRWIFSPRNRQTAKTAKTESLDRIFRQPIDSQARSAERRRTRRSALVDTKSTHRKFRVWKPNDR</sequence>
<dbReference type="AlphaFoldDB" id="A0A0E1VZC9"/>
<evidence type="ECO:0000256" key="1">
    <source>
        <dbReference type="SAM" id="MobiDB-lite"/>
    </source>
</evidence>
<dbReference type="HOGENOM" id="CLU_2615194_0_0_4"/>
<feature type="region of interest" description="Disordered" evidence="1">
    <location>
        <begin position="36"/>
        <end position="72"/>
    </location>
</feature>
<organism evidence="2">
    <name type="scientific">Burkholderia pseudomallei 1710a</name>
    <dbReference type="NCBI Taxonomy" id="320371"/>
    <lineage>
        <taxon>Bacteria</taxon>
        <taxon>Pseudomonadati</taxon>
        <taxon>Pseudomonadota</taxon>
        <taxon>Betaproteobacteria</taxon>
        <taxon>Burkholderiales</taxon>
        <taxon>Burkholderiaceae</taxon>
        <taxon>Burkholderia</taxon>
        <taxon>pseudomallei group</taxon>
    </lineage>
</organism>
<evidence type="ECO:0000313" key="2">
    <source>
        <dbReference type="EMBL" id="EET05386.1"/>
    </source>
</evidence>
<reference evidence="2" key="1">
    <citation type="submission" date="2009-05" db="EMBL/GenBank/DDBJ databases">
        <authorList>
            <person name="Harkins D.M."/>
            <person name="DeShazer D."/>
            <person name="Woods D.E."/>
            <person name="Brinkac L.M."/>
            <person name="Brown K.A."/>
            <person name="Hung G.C."/>
            <person name="Tuanyok A."/>
            <person name="Zhang B."/>
            <person name="Nierman W.C."/>
        </authorList>
    </citation>
    <scope>NUCLEOTIDE SEQUENCE [LARGE SCALE GENOMIC DNA]</scope>
    <source>
        <strain evidence="2">1710a</strain>
    </source>
</reference>
<name>A0A0E1VZC9_BURPE</name>
<protein>
    <submittedName>
        <fullName evidence="2">Uncharacterized protein</fullName>
    </submittedName>
</protein>
<accession>A0A0E1VZC9</accession>
<gene>
    <name evidence="2" type="ORF">BURPS1710A_A0016</name>
</gene>
<dbReference type="Proteomes" id="UP000001812">
    <property type="component" value="Chromosome II"/>
</dbReference>
<dbReference type="EMBL" id="CM000833">
    <property type="protein sequence ID" value="EET05386.1"/>
    <property type="molecule type" value="Genomic_DNA"/>
</dbReference>